<name>A0AAD4UKM0_OVIAM</name>
<keyword evidence="3" id="KW-1185">Reference proteome</keyword>
<dbReference type="Proteomes" id="UP001214576">
    <property type="component" value="Unassembled WGS sequence"/>
</dbReference>
<proteinExistence type="predicted"/>
<evidence type="ECO:0000256" key="1">
    <source>
        <dbReference type="SAM" id="MobiDB-lite"/>
    </source>
</evidence>
<dbReference type="AlphaFoldDB" id="A0AAD4UKM0"/>
<dbReference type="EMBL" id="JAKZEL010000002">
    <property type="protein sequence ID" value="KAI4545760.1"/>
    <property type="molecule type" value="Genomic_DNA"/>
</dbReference>
<gene>
    <name evidence="2" type="ORF">MG293_002315</name>
</gene>
<organism evidence="2 3">
    <name type="scientific">Ovis ammon polii</name>
    <dbReference type="NCBI Taxonomy" id="230172"/>
    <lineage>
        <taxon>Eukaryota</taxon>
        <taxon>Metazoa</taxon>
        <taxon>Chordata</taxon>
        <taxon>Craniata</taxon>
        <taxon>Vertebrata</taxon>
        <taxon>Euteleostomi</taxon>
        <taxon>Mammalia</taxon>
        <taxon>Eutheria</taxon>
        <taxon>Laurasiatheria</taxon>
        <taxon>Artiodactyla</taxon>
        <taxon>Ruminantia</taxon>
        <taxon>Pecora</taxon>
        <taxon>Bovidae</taxon>
        <taxon>Caprinae</taxon>
        <taxon>Ovis</taxon>
    </lineage>
</organism>
<reference evidence="2" key="1">
    <citation type="submission" date="2022-03" db="EMBL/GenBank/DDBJ databases">
        <title>Genomic analyses of argali, domestic sheep and their hybrids provide insights into chromosomal evolution, heterosis and genetic basis of agronomic traits.</title>
        <authorList>
            <person name="Li M."/>
        </authorList>
    </citation>
    <scope>NUCLEOTIDE SEQUENCE</scope>
    <source>
        <strain evidence="2">CAU-MHL-2022a</strain>
        <tissue evidence="2">Skin</tissue>
    </source>
</reference>
<feature type="region of interest" description="Disordered" evidence="1">
    <location>
        <begin position="61"/>
        <end position="108"/>
    </location>
</feature>
<feature type="compositionally biased region" description="Polar residues" evidence="1">
    <location>
        <begin position="91"/>
        <end position="101"/>
    </location>
</feature>
<accession>A0AAD4UKM0</accession>
<evidence type="ECO:0000313" key="3">
    <source>
        <dbReference type="Proteomes" id="UP001214576"/>
    </source>
</evidence>
<comment type="caution">
    <text evidence="2">The sequence shown here is derived from an EMBL/GenBank/DDBJ whole genome shotgun (WGS) entry which is preliminary data.</text>
</comment>
<protein>
    <submittedName>
        <fullName evidence="2">Uncharacterized protein</fullName>
    </submittedName>
</protein>
<feature type="compositionally biased region" description="Pro residues" evidence="1">
    <location>
        <begin position="70"/>
        <end position="81"/>
    </location>
</feature>
<sequence>MRRVHSGQRARPGAAGCEEIREDTAGVVMDEAGPSRLAVGASTRLRAQTAPPSTARWLMACSPAGAKPAAPCPPAPDPAGKPPDQRAQNEDGVTSGPTEGSHQQEDVVGTAVLTPAFLSDFGHQGLSSPLRLVCSSIVSAFIPKPSTCQSVRPSQE</sequence>
<evidence type="ECO:0000313" key="2">
    <source>
        <dbReference type="EMBL" id="KAI4545760.1"/>
    </source>
</evidence>